<dbReference type="InterPro" id="IPR020803">
    <property type="entry name" value="MeTfrase_dom"/>
</dbReference>
<evidence type="ECO:0000313" key="6">
    <source>
        <dbReference type="EMBL" id="EGJ35262.1"/>
    </source>
</evidence>
<keyword evidence="7" id="KW-1185">Reference proteome</keyword>
<sequence>MSDDLENMNNLQERLSKLSPEQRQFFEKKIAENKPHQQLSGQEFIAEKGSTEERLSRYYRALDHSNTAKDYARFAPFSEVVPDFSWLEVILNPDQHPEQTSLSLQAQAEMKAVLFRGIDFSSIKKVMDIGCGYSHDLIDLATNHVHLQLDGYNISPEQVKAGEQKIQGLGYSDRIYLYNRDSAKQPLPDTYDLIFSCQVIHHIKRKEDVFLNISQHLNDSGFFVAAEIISNLPLTPIDDAKSTAYYVTRSKWAQLLARNNLKVVEGVDASLGIANYLYDPNFTDNLARLCQGYDENAKDHFVGPHELGELLRKKLAVYLLITVQKDSFTEKETILRLNQEKLQNLTPYSKIIENSPNGKPLLLPQFFREGSTTFSQGTREDFRQQFLSQDLSDAQVGLAFYLKTVVAAILKETQAEINEETSLTVMGVDSLMVLELRNRVQADLGVDISVADLMGDINISRLAIKVSELLHRNAQGAQDLESKMDGDNLQEIALQDKKMREGRL</sequence>
<dbReference type="GO" id="GO:0032259">
    <property type="term" value="P:methylation"/>
    <property type="evidence" value="ECO:0007669"/>
    <property type="project" value="UniProtKB-KW"/>
</dbReference>
<dbReference type="HOGENOM" id="CLU_540597_0_0_3"/>
<dbReference type="SMART" id="SM00828">
    <property type="entry name" value="PKS_MT"/>
    <property type="match status" value="1"/>
</dbReference>
<dbReference type="SUPFAM" id="SSF53335">
    <property type="entry name" value="S-adenosyl-L-methionine-dependent methyltransferases"/>
    <property type="match status" value="1"/>
</dbReference>
<dbReference type="PANTHER" id="PTHR43667">
    <property type="entry name" value="CYCLOPROPANE-FATTY-ACYL-PHOSPHOLIPID SYNTHASE"/>
    <property type="match status" value="1"/>
</dbReference>
<dbReference type="InterPro" id="IPR013217">
    <property type="entry name" value="Methyltransf_12"/>
</dbReference>
<dbReference type="OrthoDB" id="9804312at2"/>
<evidence type="ECO:0000256" key="1">
    <source>
        <dbReference type="ARBA" id="ARBA00022450"/>
    </source>
</evidence>
<reference evidence="6" key="2">
    <citation type="journal article" date="2011" name="Proc. Natl. Acad. Sci. U.S.A.">
        <title>Genomic insights into the physiology and ecology of the marine filamentous cyanobacterium Lyngbya majuscula.</title>
        <authorList>
            <person name="Jones A.C."/>
            <person name="Monroe E.A."/>
            <person name="Podell S."/>
            <person name="Hess W.R."/>
            <person name="Klages S."/>
            <person name="Esquenazi E."/>
            <person name="Niessen S."/>
            <person name="Hoover H."/>
            <person name="Rothmann M."/>
            <person name="Lasken R.S."/>
            <person name="Yates J.R.III."/>
            <person name="Reinhardt R."/>
            <person name="Kube M."/>
            <person name="Burkart M.D."/>
            <person name="Allen E.E."/>
            <person name="Dorrestein P.C."/>
            <person name="Gerwick W.H."/>
            <person name="Gerwick L."/>
        </authorList>
    </citation>
    <scope>NUCLEOTIDE SEQUENCE</scope>
    <source>
        <strain evidence="6">3L</strain>
    </source>
</reference>
<accession>F4XJI2</accession>
<dbReference type="Gene3D" id="3.40.50.150">
    <property type="entry name" value="Vaccinia Virus protein VP39"/>
    <property type="match status" value="1"/>
</dbReference>
<protein>
    <submittedName>
        <fullName evidence="5">BarF</fullName>
    </submittedName>
    <submittedName>
        <fullName evidence="6">Cyclopropane fatty acid synthase family methyltransferase</fullName>
    </submittedName>
</protein>
<dbReference type="CDD" id="cd02440">
    <property type="entry name" value="AdoMet_MTases"/>
    <property type="match status" value="1"/>
</dbReference>
<dbReference type="Pfam" id="PF08242">
    <property type="entry name" value="Methyltransf_12"/>
    <property type="match status" value="1"/>
</dbReference>
<dbReference type="SMART" id="SM00823">
    <property type="entry name" value="PKS_PP"/>
    <property type="match status" value="1"/>
</dbReference>
<dbReference type="Pfam" id="PF00550">
    <property type="entry name" value="PP-binding"/>
    <property type="match status" value="1"/>
</dbReference>
<dbReference type="eggNOG" id="COG2230">
    <property type="taxonomic scope" value="Bacteria"/>
</dbReference>
<dbReference type="InterPro" id="IPR036736">
    <property type="entry name" value="ACP-like_sf"/>
</dbReference>
<feature type="domain" description="Carrier" evidence="4">
    <location>
        <begin position="396"/>
        <end position="470"/>
    </location>
</feature>
<organism evidence="6 7">
    <name type="scientific">Moorena producens 3L</name>
    <dbReference type="NCBI Taxonomy" id="489825"/>
    <lineage>
        <taxon>Bacteria</taxon>
        <taxon>Bacillati</taxon>
        <taxon>Cyanobacteriota</taxon>
        <taxon>Cyanophyceae</taxon>
        <taxon>Coleofasciculales</taxon>
        <taxon>Coleofasciculaceae</taxon>
        <taxon>Moorena</taxon>
    </lineage>
</organism>
<keyword evidence="6" id="KW-0489">Methyltransferase</keyword>
<evidence type="ECO:0000256" key="3">
    <source>
        <dbReference type="ARBA" id="ARBA00022679"/>
    </source>
</evidence>
<dbReference type="RefSeq" id="WP_008178616.1">
    <property type="nucleotide sequence ID" value="NZ_GL890823.1"/>
</dbReference>
<evidence type="ECO:0000313" key="5">
    <source>
        <dbReference type="EMBL" id="AEE88298.1"/>
    </source>
</evidence>
<gene>
    <name evidence="6" type="ORF">LYNGBM3L_06500</name>
</gene>
<dbReference type="InterPro" id="IPR050723">
    <property type="entry name" value="CFA/CMAS"/>
</dbReference>
<keyword evidence="2" id="KW-0597">Phosphoprotein</keyword>
<dbReference type="GO" id="GO:0031177">
    <property type="term" value="F:phosphopantetheine binding"/>
    <property type="evidence" value="ECO:0007669"/>
    <property type="project" value="InterPro"/>
</dbReference>
<evidence type="ECO:0000259" key="4">
    <source>
        <dbReference type="PROSITE" id="PS50075"/>
    </source>
</evidence>
<dbReference type="PROSITE" id="PS50075">
    <property type="entry name" value="CARRIER"/>
    <property type="match status" value="1"/>
</dbReference>
<keyword evidence="3 6" id="KW-0808">Transferase</keyword>
<dbReference type="AlphaFoldDB" id="F4XJI2"/>
<dbReference type="eggNOG" id="COG0236">
    <property type="taxonomic scope" value="Bacteria"/>
</dbReference>
<dbReference type="SMR" id="F4XJI2"/>
<dbReference type="InterPro" id="IPR009081">
    <property type="entry name" value="PP-bd_ACP"/>
</dbReference>
<dbReference type="GO" id="GO:0008168">
    <property type="term" value="F:methyltransferase activity"/>
    <property type="evidence" value="ECO:0007669"/>
    <property type="project" value="UniProtKB-KW"/>
</dbReference>
<evidence type="ECO:0000313" key="7">
    <source>
        <dbReference type="Proteomes" id="UP000003959"/>
    </source>
</evidence>
<name>F4XJI2_9CYAN</name>
<proteinExistence type="predicted"/>
<dbReference type="InterPro" id="IPR020806">
    <property type="entry name" value="PKS_PP-bd"/>
</dbReference>
<dbReference type="PANTHER" id="PTHR43667:SF2">
    <property type="entry name" value="FATTY ACID C-METHYL TRANSFERASE"/>
    <property type="match status" value="1"/>
</dbReference>
<dbReference type="EMBL" id="HQ696501">
    <property type="protein sequence ID" value="AEE88298.1"/>
    <property type="molecule type" value="Genomic_DNA"/>
</dbReference>
<keyword evidence="1" id="KW-0596">Phosphopantetheine</keyword>
<dbReference type="InterPro" id="IPR029063">
    <property type="entry name" value="SAM-dependent_MTases_sf"/>
</dbReference>
<dbReference type="EMBL" id="GL890823">
    <property type="protein sequence ID" value="EGJ35262.1"/>
    <property type="molecule type" value="Genomic_DNA"/>
</dbReference>
<dbReference type="Gene3D" id="1.10.1200.10">
    <property type="entry name" value="ACP-like"/>
    <property type="match status" value="1"/>
</dbReference>
<dbReference type="SUPFAM" id="SSF47336">
    <property type="entry name" value="ACP-like"/>
    <property type="match status" value="1"/>
</dbReference>
<evidence type="ECO:0000256" key="2">
    <source>
        <dbReference type="ARBA" id="ARBA00022553"/>
    </source>
</evidence>
<reference evidence="5 7" key="1">
    <citation type="journal article" date="2011" name="Proc. Natl. Acad. Sci. U.S.A.">
        <title>Genomic insights into the physiology and ecology of the marine filamentous cyanobacterium Lyngbya majuscula.</title>
        <authorList>
            <person name="Jones A.C."/>
            <person name="Monroe E.A."/>
            <person name="Podell S."/>
            <person name="Hess W.R."/>
            <person name="Klages S."/>
            <person name="Esquenazi E."/>
            <person name="Niessen S."/>
            <person name="Hoover H."/>
            <person name="Rothmann M."/>
            <person name="Lasken R.S."/>
            <person name="Yates J.R.III."/>
            <person name="Reinhardt R."/>
            <person name="Kube M."/>
            <person name="Burkart M.D."/>
            <person name="Allen E.E."/>
            <person name="Dorrestein P.C."/>
            <person name="Gerwick W.H."/>
            <person name="Gerwick L."/>
        </authorList>
    </citation>
    <scope>NUCLEOTIDE SEQUENCE [LARGE SCALE GENOMIC DNA]</scope>
    <source>
        <strain evidence="5 7">3L</strain>
    </source>
</reference>
<dbReference type="Proteomes" id="UP000003959">
    <property type="component" value="Unassembled WGS sequence"/>
</dbReference>